<dbReference type="InterPro" id="IPR013783">
    <property type="entry name" value="Ig-like_fold"/>
</dbReference>
<keyword evidence="2" id="KW-1185">Reference proteome</keyword>
<organism evidence="1 2">
    <name type="scientific">Phlebotomus papatasi</name>
    <name type="common">Sandfly</name>
    <dbReference type="NCBI Taxonomy" id="29031"/>
    <lineage>
        <taxon>Eukaryota</taxon>
        <taxon>Metazoa</taxon>
        <taxon>Ecdysozoa</taxon>
        <taxon>Arthropoda</taxon>
        <taxon>Hexapoda</taxon>
        <taxon>Insecta</taxon>
        <taxon>Pterygota</taxon>
        <taxon>Neoptera</taxon>
        <taxon>Endopterygota</taxon>
        <taxon>Diptera</taxon>
        <taxon>Nematocera</taxon>
        <taxon>Psychodoidea</taxon>
        <taxon>Psychodidae</taxon>
        <taxon>Phlebotomus</taxon>
        <taxon>Phlebotomus</taxon>
    </lineage>
</organism>
<dbReference type="VEuPathDB" id="VectorBase:PPAPM1_006013"/>
<dbReference type="VEuPathDB" id="VectorBase:PPAI009184"/>
<proteinExistence type="predicted"/>
<sequence>MIEPTHRLEFMNRAGSRLDCTASGNPTPNVEWLDQDNNLVTTIPKVRHILANGSLYFPPFEAEAFRQDVHWTNYKCIASNAVGSIVSADVNVKA</sequence>
<evidence type="ECO:0000313" key="1">
    <source>
        <dbReference type="EnsemblMetazoa" id="PPAI009184-PA"/>
    </source>
</evidence>
<dbReference type="SUPFAM" id="SSF48726">
    <property type="entry name" value="Immunoglobulin"/>
    <property type="match status" value="1"/>
</dbReference>
<reference evidence="1" key="1">
    <citation type="submission" date="2022-08" db="UniProtKB">
        <authorList>
            <consortium name="EnsemblMetazoa"/>
        </authorList>
    </citation>
    <scope>IDENTIFICATION</scope>
    <source>
        <strain evidence="1">Israel</strain>
    </source>
</reference>
<dbReference type="EMBL" id="AJVK01071420">
    <property type="status" value="NOT_ANNOTATED_CDS"/>
    <property type="molecule type" value="Genomic_DNA"/>
</dbReference>
<dbReference type="InterPro" id="IPR036179">
    <property type="entry name" value="Ig-like_dom_sf"/>
</dbReference>
<evidence type="ECO:0000313" key="2">
    <source>
        <dbReference type="Proteomes" id="UP000092462"/>
    </source>
</evidence>
<dbReference type="Gene3D" id="2.60.40.10">
    <property type="entry name" value="Immunoglobulins"/>
    <property type="match status" value="1"/>
</dbReference>
<protein>
    <submittedName>
        <fullName evidence="1">Uncharacterized protein</fullName>
    </submittedName>
</protein>
<accession>A0A1B0DLE4</accession>
<dbReference type="InterPro" id="IPR013098">
    <property type="entry name" value="Ig_I-set"/>
</dbReference>
<dbReference type="EnsemblMetazoa" id="PPAI009184-RA">
    <property type="protein sequence ID" value="PPAI009184-PA"/>
    <property type="gene ID" value="PPAI009184"/>
</dbReference>
<dbReference type="InterPro" id="IPR007110">
    <property type="entry name" value="Ig-like_dom"/>
</dbReference>
<dbReference type="Pfam" id="PF07679">
    <property type="entry name" value="I-set"/>
    <property type="match status" value="1"/>
</dbReference>
<dbReference type="PROSITE" id="PS50835">
    <property type="entry name" value="IG_LIKE"/>
    <property type="match status" value="1"/>
</dbReference>
<name>A0A1B0DLE4_PHLPP</name>
<dbReference type="AlphaFoldDB" id="A0A1B0DLE4"/>
<dbReference type="Proteomes" id="UP000092462">
    <property type="component" value="Unassembled WGS sequence"/>
</dbReference>